<dbReference type="SUPFAM" id="SSF54593">
    <property type="entry name" value="Glyoxalase/Bleomycin resistance protein/Dihydroxybiphenyl dioxygenase"/>
    <property type="match status" value="1"/>
</dbReference>
<feature type="compositionally biased region" description="Pro residues" evidence="2">
    <location>
        <begin position="340"/>
        <end position="349"/>
    </location>
</feature>
<dbReference type="InterPro" id="IPR029068">
    <property type="entry name" value="Glyas_Bleomycin-R_OHBP_Dase"/>
</dbReference>
<dbReference type="GO" id="GO:0046872">
    <property type="term" value="F:metal ion binding"/>
    <property type="evidence" value="ECO:0007669"/>
    <property type="project" value="UniProtKB-KW"/>
</dbReference>
<dbReference type="GO" id="GO:0005739">
    <property type="term" value="C:mitochondrion"/>
    <property type="evidence" value="ECO:0007669"/>
    <property type="project" value="TreeGrafter"/>
</dbReference>
<sequence>MLSSPKIKVVRLAHVHYQHPQLDKAVEFLKDFGLFEVKRVGSRVYFAGFGVDPYIYIAEQAPGSRRAFIGGAWVAHSEKDLQAAAAHPDASGIRDDEGPGGGKIVSITDPNGYRISFVYGQKLRTDPAVQEMDRIVGGEPPVLNLALEKPRQGAFRRFNVGPSPVHKLGHYGYIVPQAVFQRTFDWYTGLINVIPTDAVFDPKTGDDATCFMHIDLGTTYTDHHSFFLGSNPTGKPAFVHHSSFEVNDLDTQALGHKWLSEKGYTNCWGIGRHVLGSQIFDYWFDTSGNILEHYSDGDVVNKETPYTRSPEAPDSLYIWGPNLPLGFVTGNPDDANKEAVPPPPAPVTA</sequence>
<evidence type="ECO:0000313" key="4">
    <source>
        <dbReference type="EMBL" id="KAJ4310574.1"/>
    </source>
</evidence>
<comment type="caution">
    <text evidence="4">The sequence shown here is derived from an EMBL/GenBank/DDBJ whole genome shotgun (WGS) entry which is preliminary data.</text>
</comment>
<dbReference type="InterPro" id="IPR051785">
    <property type="entry name" value="MMCE/EMCE_epimerase"/>
</dbReference>
<evidence type="ECO:0000256" key="2">
    <source>
        <dbReference type="SAM" id="MobiDB-lite"/>
    </source>
</evidence>
<feature type="domain" description="VOC" evidence="3">
    <location>
        <begin position="167"/>
        <end position="296"/>
    </location>
</feature>
<dbReference type="Proteomes" id="UP001140502">
    <property type="component" value="Unassembled WGS sequence"/>
</dbReference>
<evidence type="ECO:0000313" key="5">
    <source>
        <dbReference type="Proteomes" id="UP001140502"/>
    </source>
</evidence>
<dbReference type="GO" id="GO:0046491">
    <property type="term" value="P:L-methylmalonyl-CoA metabolic process"/>
    <property type="evidence" value="ECO:0007669"/>
    <property type="project" value="TreeGrafter"/>
</dbReference>
<accession>A0A9W8TEG2</accession>
<keyword evidence="1" id="KW-0479">Metal-binding</keyword>
<dbReference type="PANTHER" id="PTHR43048:SF3">
    <property type="entry name" value="METHYLMALONYL-COA EPIMERASE, MITOCHONDRIAL"/>
    <property type="match status" value="1"/>
</dbReference>
<name>A0A9W8TEG2_9HYPO</name>
<dbReference type="FunFam" id="3.10.180.10:FF:000034">
    <property type="entry name" value="Glyoxalase/Bleomycin resistance protein/Dihydroxybiphenyl dioxygenase"/>
    <property type="match status" value="1"/>
</dbReference>
<proteinExistence type="predicted"/>
<dbReference type="InterPro" id="IPR037523">
    <property type="entry name" value="VOC_core"/>
</dbReference>
<dbReference type="OrthoDB" id="3360610at2759"/>
<reference evidence="4" key="1">
    <citation type="submission" date="2022-10" db="EMBL/GenBank/DDBJ databases">
        <title>Tapping the CABI collections for fungal endophytes: first genome assemblies for Collariella, Neodidymelliopsis, Ascochyta clinopodiicola, Didymella pomorum, Didymosphaeria variabile, Neocosmospora piperis and Neocucurbitaria cava.</title>
        <authorList>
            <person name="Hill R."/>
        </authorList>
    </citation>
    <scope>NUCLEOTIDE SEQUENCE</scope>
    <source>
        <strain evidence="4">IMI 366586</strain>
    </source>
</reference>
<organism evidence="4 5">
    <name type="scientific">Fusarium piperis</name>
    <dbReference type="NCBI Taxonomy" id="1435070"/>
    <lineage>
        <taxon>Eukaryota</taxon>
        <taxon>Fungi</taxon>
        <taxon>Dikarya</taxon>
        <taxon>Ascomycota</taxon>
        <taxon>Pezizomycotina</taxon>
        <taxon>Sordariomycetes</taxon>
        <taxon>Hypocreomycetidae</taxon>
        <taxon>Hypocreales</taxon>
        <taxon>Nectriaceae</taxon>
        <taxon>Fusarium</taxon>
        <taxon>Fusarium solani species complex</taxon>
    </lineage>
</organism>
<dbReference type="EMBL" id="JAPEUR010000371">
    <property type="protein sequence ID" value="KAJ4310574.1"/>
    <property type="molecule type" value="Genomic_DNA"/>
</dbReference>
<dbReference type="GO" id="GO:0004493">
    <property type="term" value="F:methylmalonyl-CoA epimerase activity"/>
    <property type="evidence" value="ECO:0007669"/>
    <property type="project" value="TreeGrafter"/>
</dbReference>
<evidence type="ECO:0000256" key="1">
    <source>
        <dbReference type="ARBA" id="ARBA00022723"/>
    </source>
</evidence>
<protein>
    <recommendedName>
        <fullName evidence="3">VOC domain-containing protein</fullName>
    </recommendedName>
</protein>
<evidence type="ECO:0000259" key="3">
    <source>
        <dbReference type="PROSITE" id="PS51819"/>
    </source>
</evidence>
<feature type="domain" description="VOC" evidence="3">
    <location>
        <begin position="11"/>
        <end position="120"/>
    </location>
</feature>
<dbReference type="PROSITE" id="PS51819">
    <property type="entry name" value="VOC"/>
    <property type="match status" value="2"/>
</dbReference>
<keyword evidence="5" id="KW-1185">Reference proteome</keyword>
<dbReference type="PANTHER" id="PTHR43048">
    <property type="entry name" value="METHYLMALONYL-COA EPIMERASE"/>
    <property type="match status" value="1"/>
</dbReference>
<gene>
    <name evidence="4" type="ORF">N0V84_010909</name>
</gene>
<feature type="region of interest" description="Disordered" evidence="2">
    <location>
        <begin position="330"/>
        <end position="349"/>
    </location>
</feature>
<dbReference type="InterPro" id="IPR004360">
    <property type="entry name" value="Glyas_Fos-R_dOase_dom"/>
</dbReference>
<dbReference type="AlphaFoldDB" id="A0A9W8TEG2"/>
<dbReference type="Pfam" id="PF00903">
    <property type="entry name" value="Glyoxalase"/>
    <property type="match status" value="2"/>
</dbReference>
<dbReference type="Gene3D" id="3.10.180.10">
    <property type="entry name" value="2,3-Dihydroxybiphenyl 1,2-Dioxygenase, domain 1"/>
    <property type="match status" value="2"/>
</dbReference>
<dbReference type="CDD" id="cd07267">
    <property type="entry name" value="THT_Oxygenase_N"/>
    <property type="match status" value="1"/>
</dbReference>